<evidence type="ECO:0000313" key="9">
    <source>
        <dbReference type="Proteomes" id="UP000002027"/>
    </source>
</evidence>
<dbReference type="InterPro" id="IPR013324">
    <property type="entry name" value="RNA_pol_sigma_r3/r4-like"/>
</dbReference>
<keyword evidence="5" id="KW-0804">Transcription</keyword>
<evidence type="ECO:0000256" key="3">
    <source>
        <dbReference type="ARBA" id="ARBA00023082"/>
    </source>
</evidence>
<dbReference type="InterPro" id="IPR013249">
    <property type="entry name" value="RNA_pol_sigma70_r4_t2"/>
</dbReference>
<dbReference type="InterPro" id="IPR013325">
    <property type="entry name" value="RNA_pol_sigma_r2"/>
</dbReference>
<dbReference type="InterPro" id="IPR014284">
    <property type="entry name" value="RNA_pol_sigma-70_dom"/>
</dbReference>
<dbReference type="KEGG" id="sti:Sthe_2174"/>
<protein>
    <submittedName>
        <fullName evidence="8">RNA polymerase, sigma-24 subunit, ECF subfamily</fullName>
    </submittedName>
</protein>
<dbReference type="GO" id="GO:0006352">
    <property type="term" value="P:DNA-templated transcription initiation"/>
    <property type="evidence" value="ECO:0007669"/>
    <property type="project" value="InterPro"/>
</dbReference>
<evidence type="ECO:0000256" key="5">
    <source>
        <dbReference type="ARBA" id="ARBA00023163"/>
    </source>
</evidence>
<reference evidence="9" key="1">
    <citation type="submission" date="2009-11" db="EMBL/GenBank/DDBJ databases">
        <title>The complete chromosome 1 of Sphaerobacter thermophilus DSM 20745.</title>
        <authorList>
            <person name="Lucas S."/>
            <person name="Copeland A."/>
            <person name="Lapidus A."/>
            <person name="Glavina del Rio T."/>
            <person name="Dalin E."/>
            <person name="Tice H."/>
            <person name="Bruce D."/>
            <person name="Goodwin L."/>
            <person name="Pitluck S."/>
            <person name="Kyrpides N."/>
            <person name="Mavromatis K."/>
            <person name="Ivanova N."/>
            <person name="Mikhailova N."/>
            <person name="LaButti K.M."/>
            <person name="Clum A."/>
            <person name="Sun H.I."/>
            <person name="Brettin T."/>
            <person name="Detter J.C."/>
            <person name="Han C."/>
            <person name="Larimer F."/>
            <person name="Land M."/>
            <person name="Hauser L."/>
            <person name="Markowitz V."/>
            <person name="Cheng J.F."/>
            <person name="Hugenholtz P."/>
            <person name="Woyke T."/>
            <person name="Wu D."/>
            <person name="Steenblock K."/>
            <person name="Schneider S."/>
            <person name="Pukall R."/>
            <person name="Goeker M."/>
            <person name="Klenk H.P."/>
            <person name="Eisen J.A."/>
        </authorList>
    </citation>
    <scope>NUCLEOTIDE SEQUENCE [LARGE SCALE GENOMIC DNA]</scope>
    <source>
        <strain evidence="9">ATCC 49802 / DSM 20745 / S 6022</strain>
    </source>
</reference>
<keyword evidence="4" id="KW-0238">DNA-binding</keyword>
<evidence type="ECO:0000256" key="1">
    <source>
        <dbReference type="ARBA" id="ARBA00010641"/>
    </source>
</evidence>
<evidence type="ECO:0000256" key="4">
    <source>
        <dbReference type="ARBA" id="ARBA00023125"/>
    </source>
</evidence>
<keyword evidence="9" id="KW-1185">Reference proteome</keyword>
<dbReference type="InterPro" id="IPR036388">
    <property type="entry name" value="WH-like_DNA-bd_sf"/>
</dbReference>
<reference evidence="8 9" key="2">
    <citation type="journal article" date="2010" name="Stand. Genomic Sci.">
        <title>Complete genome sequence of Desulfohalobium retbaense type strain (HR(100)).</title>
        <authorList>
            <person name="Spring S."/>
            <person name="Nolan M."/>
            <person name="Lapidus A."/>
            <person name="Glavina Del Rio T."/>
            <person name="Copeland A."/>
            <person name="Tice H."/>
            <person name="Cheng J.F."/>
            <person name="Lucas S."/>
            <person name="Land M."/>
            <person name="Chen F."/>
            <person name="Bruce D."/>
            <person name="Goodwin L."/>
            <person name="Pitluck S."/>
            <person name="Ivanova N."/>
            <person name="Mavromatis K."/>
            <person name="Mikhailova N."/>
            <person name="Pati A."/>
            <person name="Chen A."/>
            <person name="Palaniappan K."/>
            <person name="Hauser L."/>
            <person name="Chang Y.J."/>
            <person name="Jeffries C.D."/>
            <person name="Munk C."/>
            <person name="Kiss H."/>
            <person name="Chain P."/>
            <person name="Han C."/>
            <person name="Brettin T."/>
            <person name="Detter J.C."/>
            <person name="Schuler E."/>
            <person name="Goker M."/>
            <person name="Rohde M."/>
            <person name="Bristow J."/>
            <person name="Eisen J.A."/>
            <person name="Markowitz V."/>
            <person name="Hugenholtz P."/>
            <person name="Kyrpides N.C."/>
            <person name="Klenk H.P."/>
        </authorList>
    </citation>
    <scope>NUCLEOTIDE SEQUENCE [LARGE SCALE GENOMIC DNA]</scope>
    <source>
        <strain evidence="9">ATCC 49802 / DSM 20745 / S 6022</strain>
    </source>
</reference>
<dbReference type="RefSeq" id="WP_012872646.1">
    <property type="nucleotide sequence ID" value="NC_013523.1"/>
</dbReference>
<dbReference type="GO" id="GO:0003677">
    <property type="term" value="F:DNA binding"/>
    <property type="evidence" value="ECO:0007669"/>
    <property type="project" value="UniProtKB-KW"/>
</dbReference>
<dbReference type="InterPro" id="IPR039425">
    <property type="entry name" value="RNA_pol_sigma-70-like"/>
</dbReference>
<dbReference type="Pfam" id="PF04542">
    <property type="entry name" value="Sigma70_r2"/>
    <property type="match status" value="1"/>
</dbReference>
<organism evidence="8 9">
    <name type="scientific">Sphaerobacter thermophilus (strain ATCC 49802 / DSM 20745 / KCCM 41009 / NCIMB 13125 / S 6022)</name>
    <dbReference type="NCBI Taxonomy" id="479434"/>
    <lineage>
        <taxon>Bacteria</taxon>
        <taxon>Pseudomonadati</taxon>
        <taxon>Thermomicrobiota</taxon>
        <taxon>Thermomicrobia</taxon>
        <taxon>Sphaerobacterales</taxon>
        <taxon>Sphaerobacterineae</taxon>
        <taxon>Sphaerobacteraceae</taxon>
        <taxon>Sphaerobacter</taxon>
    </lineage>
</organism>
<dbReference type="SUPFAM" id="SSF88946">
    <property type="entry name" value="Sigma2 domain of RNA polymerase sigma factors"/>
    <property type="match status" value="1"/>
</dbReference>
<dbReference type="EMBL" id="CP001823">
    <property type="protein sequence ID" value="ACZ39600.1"/>
    <property type="molecule type" value="Genomic_DNA"/>
</dbReference>
<dbReference type="Gene3D" id="1.10.1740.10">
    <property type="match status" value="1"/>
</dbReference>
<evidence type="ECO:0000256" key="2">
    <source>
        <dbReference type="ARBA" id="ARBA00023015"/>
    </source>
</evidence>
<dbReference type="PANTHER" id="PTHR43133">
    <property type="entry name" value="RNA POLYMERASE ECF-TYPE SIGMA FACTO"/>
    <property type="match status" value="1"/>
</dbReference>
<sequence length="182" mass="20381">MTDSAGSTRGTVFEDLVTRHQAEIYAYIYRMVRHDGEAQDLCQETFLRAFRAFSGLQGTPNYRAWLYRIATNTTLNALRRRRTGERAAATLTRAQPVAVDGDPAGDLDRRDLLDRIEAAIAALPVKQRLALTQRRFQGLGYAEIAESLGMSEDAARANVYQAVRKLRAQFAAELEEVGLCRN</sequence>
<feature type="domain" description="RNA polymerase sigma factor 70 region 4 type 2" evidence="7">
    <location>
        <begin position="114"/>
        <end position="166"/>
    </location>
</feature>
<dbReference type="NCBIfam" id="TIGR02937">
    <property type="entry name" value="sigma70-ECF"/>
    <property type="match status" value="1"/>
</dbReference>
<accession>D1C6H5</accession>
<evidence type="ECO:0000259" key="6">
    <source>
        <dbReference type="Pfam" id="PF04542"/>
    </source>
</evidence>
<gene>
    <name evidence="8" type="ordered locus">Sthe_2174</name>
</gene>
<keyword evidence="3" id="KW-0731">Sigma factor</keyword>
<proteinExistence type="inferred from homology"/>
<dbReference type="InterPro" id="IPR007627">
    <property type="entry name" value="RNA_pol_sigma70_r2"/>
</dbReference>
<dbReference type="PANTHER" id="PTHR43133:SF8">
    <property type="entry name" value="RNA POLYMERASE SIGMA FACTOR HI_1459-RELATED"/>
    <property type="match status" value="1"/>
</dbReference>
<dbReference type="GO" id="GO:0016987">
    <property type="term" value="F:sigma factor activity"/>
    <property type="evidence" value="ECO:0007669"/>
    <property type="project" value="UniProtKB-KW"/>
</dbReference>
<dbReference type="eggNOG" id="COG1595">
    <property type="taxonomic scope" value="Bacteria"/>
</dbReference>
<dbReference type="Gene3D" id="1.10.10.10">
    <property type="entry name" value="Winged helix-like DNA-binding domain superfamily/Winged helix DNA-binding domain"/>
    <property type="match status" value="1"/>
</dbReference>
<evidence type="ECO:0000313" key="8">
    <source>
        <dbReference type="EMBL" id="ACZ39600.1"/>
    </source>
</evidence>
<dbReference type="Pfam" id="PF08281">
    <property type="entry name" value="Sigma70_r4_2"/>
    <property type="match status" value="1"/>
</dbReference>
<feature type="domain" description="RNA polymerase sigma-70 region 2" evidence="6">
    <location>
        <begin position="16"/>
        <end position="82"/>
    </location>
</feature>
<comment type="similarity">
    <text evidence="1">Belongs to the sigma-70 factor family. ECF subfamily.</text>
</comment>
<evidence type="ECO:0000259" key="7">
    <source>
        <dbReference type="Pfam" id="PF08281"/>
    </source>
</evidence>
<keyword evidence="2" id="KW-0805">Transcription regulation</keyword>
<dbReference type="STRING" id="479434.Sthe_2174"/>
<dbReference type="SUPFAM" id="SSF88659">
    <property type="entry name" value="Sigma3 and sigma4 domains of RNA polymerase sigma factors"/>
    <property type="match status" value="1"/>
</dbReference>
<name>D1C6H5_SPHTD</name>
<dbReference type="InParanoid" id="D1C6H5"/>
<dbReference type="Proteomes" id="UP000002027">
    <property type="component" value="Chromosome 1"/>
</dbReference>
<dbReference type="AlphaFoldDB" id="D1C6H5"/>
<dbReference type="HOGENOM" id="CLU_047691_3_0_0"/>